<keyword evidence="5" id="KW-1185">Reference proteome</keyword>
<evidence type="ECO:0000259" key="3">
    <source>
        <dbReference type="Pfam" id="PF13570"/>
    </source>
</evidence>
<dbReference type="Proteomes" id="UP000594263">
    <property type="component" value="Unplaced"/>
</dbReference>
<dbReference type="Gene3D" id="3.30.300.30">
    <property type="match status" value="1"/>
</dbReference>
<dbReference type="InterPro" id="IPR011047">
    <property type="entry name" value="Quinoprotein_ADH-like_sf"/>
</dbReference>
<dbReference type="Gramene" id="Kaladp0103s0027.1.v1.1">
    <property type="protein sequence ID" value="Kaladp0103s0027.1.v1.1"/>
    <property type="gene ID" value="Kaladp0103s0027.v1.1"/>
</dbReference>
<dbReference type="SUPFAM" id="SSF50998">
    <property type="entry name" value="Quinoprotein alcohol dehydrogenase-like"/>
    <property type="match status" value="1"/>
</dbReference>
<evidence type="ECO:0000313" key="5">
    <source>
        <dbReference type="Proteomes" id="UP000594263"/>
    </source>
</evidence>
<dbReference type="InterPro" id="IPR020845">
    <property type="entry name" value="AMP-binding_CS"/>
</dbReference>
<evidence type="ECO:0000259" key="2">
    <source>
        <dbReference type="Pfam" id="PF13193"/>
    </source>
</evidence>
<name>A0A7N1A7L5_KALFE</name>
<dbReference type="CDD" id="cd05930">
    <property type="entry name" value="A_NRPS"/>
    <property type="match status" value="1"/>
</dbReference>
<dbReference type="SUPFAM" id="SSF56801">
    <property type="entry name" value="Acetyl-CoA synthetase-like"/>
    <property type="match status" value="1"/>
</dbReference>
<evidence type="ECO:0008006" key="6">
    <source>
        <dbReference type="Google" id="ProtNLM"/>
    </source>
</evidence>
<dbReference type="InterPro" id="IPR025110">
    <property type="entry name" value="AMP-bd_C"/>
</dbReference>
<dbReference type="InterPro" id="IPR000873">
    <property type="entry name" value="AMP-dep_synth/lig_dom"/>
</dbReference>
<feature type="domain" description="AMP-dependent synthetase/ligase" evidence="1">
    <location>
        <begin position="145"/>
        <end position="464"/>
    </location>
</feature>
<evidence type="ECO:0000259" key="1">
    <source>
        <dbReference type="Pfam" id="PF00501"/>
    </source>
</evidence>
<feature type="domain" description="AMP-binding enzyme C-terminal" evidence="2">
    <location>
        <begin position="532"/>
        <end position="610"/>
    </location>
</feature>
<dbReference type="PANTHER" id="PTHR44394:SF1">
    <property type="entry name" value="BETA-ALANINE-ACTIVATING ENZYME"/>
    <property type="match status" value="1"/>
</dbReference>
<proteinExistence type="predicted"/>
<dbReference type="Pfam" id="PF13193">
    <property type="entry name" value="AMP-binding_C"/>
    <property type="match status" value="1"/>
</dbReference>
<dbReference type="InterPro" id="IPR052091">
    <property type="entry name" value="Beta-ala_Activ/Resist"/>
</dbReference>
<dbReference type="PROSITE" id="PS00455">
    <property type="entry name" value="AMP_BINDING"/>
    <property type="match status" value="1"/>
</dbReference>
<evidence type="ECO:0000313" key="4">
    <source>
        <dbReference type="EnsemblPlants" id="Kaladp0103s0027.1.v1.1"/>
    </source>
</evidence>
<dbReference type="Gene3D" id="2.130.10.10">
    <property type="entry name" value="YVTN repeat-like/Quinoprotein amine dehydrogenase"/>
    <property type="match status" value="2"/>
</dbReference>
<reference evidence="4" key="1">
    <citation type="submission" date="2021-01" db="UniProtKB">
        <authorList>
            <consortium name="EnsemblPlants"/>
        </authorList>
    </citation>
    <scope>IDENTIFICATION</scope>
</reference>
<dbReference type="InterPro" id="IPR045851">
    <property type="entry name" value="AMP-bd_C_sf"/>
</dbReference>
<protein>
    <recommendedName>
        <fullName evidence="6">4-coumarate--CoA ligase</fullName>
    </recommendedName>
</protein>
<feature type="domain" description="Pyrrolo-quinoline quinone repeat" evidence="3">
    <location>
        <begin position="827"/>
        <end position="1174"/>
    </location>
</feature>
<organism evidence="4 5">
    <name type="scientific">Kalanchoe fedtschenkoi</name>
    <name type="common">Lavender scallops</name>
    <name type="synonym">South American air plant</name>
    <dbReference type="NCBI Taxonomy" id="63787"/>
    <lineage>
        <taxon>Eukaryota</taxon>
        <taxon>Viridiplantae</taxon>
        <taxon>Streptophyta</taxon>
        <taxon>Embryophyta</taxon>
        <taxon>Tracheophyta</taxon>
        <taxon>Spermatophyta</taxon>
        <taxon>Magnoliopsida</taxon>
        <taxon>eudicotyledons</taxon>
        <taxon>Gunneridae</taxon>
        <taxon>Pentapetalae</taxon>
        <taxon>Saxifragales</taxon>
        <taxon>Crassulaceae</taxon>
        <taxon>Kalanchoe</taxon>
    </lineage>
</organism>
<dbReference type="InterPro" id="IPR015943">
    <property type="entry name" value="WD40/YVTN_repeat-like_dom_sf"/>
</dbReference>
<dbReference type="GO" id="GO:0043041">
    <property type="term" value="P:amino acid activation for nonribosomal peptide biosynthetic process"/>
    <property type="evidence" value="ECO:0007669"/>
    <property type="project" value="TreeGrafter"/>
</dbReference>
<sequence>MEENHDRKLECCCCISHEFVKTASGIPSRIAVVHASGGAKLIHRSRAEGSRARGGLWEEFSEMRSSASPPIYEGDCSFTYGEVLASVESLAARIRDALDGGDGADVVKPQSKGEVAVERELPVLLNSKSTGRSWDGEDWCVPKIVGIYMVPSVEYVVSVLAVLRCGEAFVPLDPSWPRERILSINVDLIVGCSNVFGGGSDYQIHAEHWLAQCACAPVLCMSIADRARDPNHLSLIGWPCEREKKRAFCYVLYTSGSTGKPKGVCGTELGLLNRFLWMKESYPMSTDEVLLFKTSVSFVDHLQEVLGPVLCGATMIIPPPGMMKENAFHLVDILQVYQISRLVCVPTLMKLVLPALPDLHINDVPSSLKLLIVSGETFSLSLWESLSKILPETAILNLYGCTEVSGDCTYFDCKRLPEILKTQNLSSVPIGQPLPNCQVILSGPDDNSESGEIYVGGYCISSGYISDPTSISTDFARFTEDSTKPGFINGPESNCYFRTGDFARRLERNDLIFEGRKDRTVKVNGNRIALEEVENALRGHPVIVDAAVLCSEGLREVAILEAHLVMKHQNESDEISQSLIRHWMLDKLPLEMVPNVFYFTKSFPMTSSGKVDYVSLGKLKSHVQTEDLQTSHLLQIIQKAFSAALMGDKVSGDDDFFIMGGNSVAAAHVAHFLGIDMRLLYMFPTPSKLQMAIINKEERGLLTVQEGFNWEVKQNPETQNMPVSALKVTDDSHSLKRKGTKVLGEAYELHPASSKCAKSLISSKADCFGHVQQWKFSPKFVSCSLSRCNKIMYEEKNFIDDVGQPPCAEEIPKGIEGSIRHLWKVHMESCVDASPIVVYRHQKIYLFIGSHSHMFTCINATSGSVEWKVKLNGRIECSAAVVGNFSQVVVGCYDGNIYFLDFLTGTICWTFQTRGEVKSQPVVDEQRHLIWCGSHDHYLYALDYENHSCIYKHPCGGSIFGSPIVDQALDVIYVASTNGFLFSISIKVAPFSTKWKHELGAPIFGSLNISSEGNVICCSVDGRIIALDSSGALIWKFKCGGPLFAGPTISYTLPSQVLICCRDGKIYSLDQETGGLLWDYNIGDPVTASAYVDEHLQIVSDPSLQPDRLICVCSSSGTVQLLCVSLTAGATAHSPIAVQEFIRTSLDGDIFSSPVMIGGRIFVGCRDNFLHCLAVDRQSSVISISA</sequence>
<dbReference type="OMA" id="NGNVICC"/>
<dbReference type="InterPro" id="IPR002372">
    <property type="entry name" value="PQQ_rpt_dom"/>
</dbReference>
<dbReference type="Pfam" id="PF13570">
    <property type="entry name" value="Beta-prop_ACSF4"/>
    <property type="match status" value="1"/>
</dbReference>
<dbReference type="InterPro" id="IPR042099">
    <property type="entry name" value="ANL_N_sf"/>
</dbReference>
<dbReference type="Gene3D" id="3.40.50.12780">
    <property type="entry name" value="N-terminal domain of ligase-like"/>
    <property type="match status" value="1"/>
</dbReference>
<dbReference type="PANTHER" id="PTHR44394">
    <property type="entry name" value="BETA-ALANINE-ACTIVATING ENZYME"/>
    <property type="match status" value="1"/>
</dbReference>
<accession>A0A7N1A7L5</accession>
<dbReference type="Pfam" id="PF00501">
    <property type="entry name" value="AMP-binding"/>
    <property type="match status" value="1"/>
</dbReference>
<dbReference type="SMART" id="SM00564">
    <property type="entry name" value="PQQ"/>
    <property type="match status" value="3"/>
</dbReference>
<dbReference type="InterPro" id="IPR018391">
    <property type="entry name" value="PQQ_b-propeller_rpt"/>
</dbReference>
<dbReference type="AlphaFoldDB" id="A0A7N1A7L5"/>
<dbReference type="EnsemblPlants" id="Kaladp0103s0027.1.v1.1">
    <property type="protein sequence ID" value="Kaladp0103s0027.1.v1.1"/>
    <property type="gene ID" value="Kaladp0103s0027.v1.1"/>
</dbReference>